<evidence type="ECO:0000313" key="3">
    <source>
        <dbReference type="Proteomes" id="UP000318336"/>
    </source>
</evidence>
<proteinExistence type="predicted"/>
<protein>
    <submittedName>
        <fullName evidence="2">Uncharacterized protein</fullName>
    </submittedName>
</protein>
<evidence type="ECO:0000256" key="1">
    <source>
        <dbReference type="SAM" id="MobiDB-lite"/>
    </source>
</evidence>
<keyword evidence="3" id="KW-1185">Reference proteome</keyword>
<dbReference type="InterPro" id="IPR006311">
    <property type="entry name" value="TAT_signal"/>
</dbReference>
<evidence type="ECO:0000313" key="2">
    <source>
        <dbReference type="EMBL" id="TQL32795.1"/>
    </source>
</evidence>
<dbReference type="PROSITE" id="PS51318">
    <property type="entry name" value="TAT"/>
    <property type="match status" value="1"/>
</dbReference>
<organism evidence="2 3">
    <name type="scientific">Barrientosiimonas humi</name>
    <dbReference type="NCBI Taxonomy" id="999931"/>
    <lineage>
        <taxon>Bacteria</taxon>
        <taxon>Bacillati</taxon>
        <taxon>Actinomycetota</taxon>
        <taxon>Actinomycetes</taxon>
        <taxon>Micrococcales</taxon>
        <taxon>Dermacoccaceae</taxon>
        <taxon>Barrientosiimonas</taxon>
    </lineage>
</organism>
<dbReference type="RefSeq" id="WP_142004869.1">
    <property type="nucleotide sequence ID" value="NZ_CAJTBP010000001.1"/>
</dbReference>
<dbReference type="AlphaFoldDB" id="A0A542XAC5"/>
<dbReference type="OrthoDB" id="5065086at2"/>
<feature type="region of interest" description="Disordered" evidence="1">
    <location>
        <begin position="1"/>
        <end position="31"/>
    </location>
</feature>
<reference evidence="2 3" key="1">
    <citation type="submission" date="2019-06" db="EMBL/GenBank/DDBJ databases">
        <title>Sequencing the genomes of 1000 actinobacteria strains.</title>
        <authorList>
            <person name="Klenk H.-P."/>
        </authorList>
    </citation>
    <scope>NUCLEOTIDE SEQUENCE [LARGE SCALE GENOMIC DNA]</scope>
    <source>
        <strain evidence="2 3">DSM 24617</strain>
    </source>
</reference>
<accession>A0A542XAC5</accession>
<name>A0A542XAC5_9MICO</name>
<dbReference type="EMBL" id="VFOK01000001">
    <property type="protein sequence ID" value="TQL32795.1"/>
    <property type="molecule type" value="Genomic_DNA"/>
</dbReference>
<comment type="caution">
    <text evidence="2">The sequence shown here is derived from an EMBL/GenBank/DDBJ whole genome shotgun (WGS) entry which is preliminary data.</text>
</comment>
<dbReference type="Proteomes" id="UP000318336">
    <property type="component" value="Unassembled WGS sequence"/>
</dbReference>
<feature type="compositionally biased region" description="Low complexity" evidence="1">
    <location>
        <begin position="7"/>
        <end position="17"/>
    </location>
</feature>
<sequence>MPAPLITPRATTTDPAPVAAPPPSPGAPSRRTLAKGAAWAVPAVALGAMAPVMAASAPPQCPTCLVAGAGGAFTAQGAAALGLASVSGTAVFNIDSTACRLDLFEPAYAVLGVGGTVSWSDGRTTSLTVATLVGAGTFGRISAVNATFTTVSRPIPNGTPPALRPTRVCFDFTAIFVALIPPGLELECPYTICYDVTNVTTTGAVALGSGTVNWTGTLGRGSLTTRTTP</sequence>
<gene>
    <name evidence="2" type="ORF">FB554_0927</name>
</gene>